<protein>
    <submittedName>
        <fullName evidence="1">Uncharacterized protein</fullName>
    </submittedName>
</protein>
<proteinExistence type="predicted"/>
<sequence length="11" mass="1318">MMSRSVPFLLH</sequence>
<reference evidence="1" key="1">
    <citation type="submission" date="2014-11" db="EMBL/GenBank/DDBJ databases">
        <authorList>
            <person name="Amaro Gonzalez C."/>
        </authorList>
    </citation>
    <scope>NUCLEOTIDE SEQUENCE</scope>
</reference>
<evidence type="ECO:0000313" key="1">
    <source>
        <dbReference type="EMBL" id="JAH05385.1"/>
    </source>
</evidence>
<name>A0A0E9PMU0_ANGAN</name>
<accession>A0A0E9PMU0</accession>
<reference evidence="1" key="2">
    <citation type="journal article" date="2015" name="Fish Shellfish Immunol.">
        <title>Early steps in the European eel (Anguilla anguilla)-Vibrio vulnificus interaction in the gills: Role of the RtxA13 toxin.</title>
        <authorList>
            <person name="Callol A."/>
            <person name="Pajuelo D."/>
            <person name="Ebbesson L."/>
            <person name="Teles M."/>
            <person name="MacKenzie S."/>
            <person name="Amaro C."/>
        </authorList>
    </citation>
    <scope>NUCLEOTIDE SEQUENCE</scope>
</reference>
<dbReference type="EMBL" id="GBXM01103192">
    <property type="protein sequence ID" value="JAH05385.1"/>
    <property type="molecule type" value="Transcribed_RNA"/>
</dbReference>
<organism evidence="1">
    <name type="scientific">Anguilla anguilla</name>
    <name type="common">European freshwater eel</name>
    <name type="synonym">Muraena anguilla</name>
    <dbReference type="NCBI Taxonomy" id="7936"/>
    <lineage>
        <taxon>Eukaryota</taxon>
        <taxon>Metazoa</taxon>
        <taxon>Chordata</taxon>
        <taxon>Craniata</taxon>
        <taxon>Vertebrata</taxon>
        <taxon>Euteleostomi</taxon>
        <taxon>Actinopterygii</taxon>
        <taxon>Neopterygii</taxon>
        <taxon>Teleostei</taxon>
        <taxon>Anguilliformes</taxon>
        <taxon>Anguillidae</taxon>
        <taxon>Anguilla</taxon>
    </lineage>
</organism>